<sequence length="147" mass="17502">MALHRHVRNWAAATAGGGDAHFQRSRFPIPLVNYPYADSWNHPQQIIDGILIIDLPDHFLAEEDDHLMETTFDKFPFYQEYSDEIDWCRPRDSWNMNQDYTYFNFFDCIAREDFTIHQLLASPEAFTKEDLFPRVPEEFDYSKCDKI</sequence>
<accession>A0A2Z7DG47</accession>
<reference evidence="1 2" key="1">
    <citation type="journal article" date="2015" name="Proc. Natl. Acad. Sci. U.S.A.">
        <title>The resurrection genome of Boea hygrometrica: A blueprint for survival of dehydration.</title>
        <authorList>
            <person name="Xiao L."/>
            <person name="Yang G."/>
            <person name="Zhang L."/>
            <person name="Yang X."/>
            <person name="Zhao S."/>
            <person name="Ji Z."/>
            <person name="Zhou Q."/>
            <person name="Hu M."/>
            <person name="Wang Y."/>
            <person name="Chen M."/>
            <person name="Xu Y."/>
            <person name="Jin H."/>
            <person name="Xiao X."/>
            <person name="Hu G."/>
            <person name="Bao F."/>
            <person name="Hu Y."/>
            <person name="Wan P."/>
            <person name="Li L."/>
            <person name="Deng X."/>
            <person name="Kuang T."/>
            <person name="Xiang C."/>
            <person name="Zhu J.K."/>
            <person name="Oliver M.J."/>
            <person name="He Y."/>
        </authorList>
    </citation>
    <scope>NUCLEOTIDE SEQUENCE [LARGE SCALE GENOMIC DNA]</scope>
    <source>
        <strain evidence="2">cv. XS01</strain>
    </source>
</reference>
<dbReference type="Proteomes" id="UP000250235">
    <property type="component" value="Unassembled WGS sequence"/>
</dbReference>
<protein>
    <submittedName>
        <fullName evidence="1">Uncharacterized protein</fullName>
    </submittedName>
</protein>
<evidence type="ECO:0000313" key="1">
    <source>
        <dbReference type="EMBL" id="KZV56523.1"/>
    </source>
</evidence>
<keyword evidence="2" id="KW-1185">Reference proteome</keyword>
<dbReference type="EMBL" id="KQ988191">
    <property type="protein sequence ID" value="KZV56523.1"/>
    <property type="molecule type" value="Genomic_DNA"/>
</dbReference>
<organism evidence="1 2">
    <name type="scientific">Dorcoceras hygrometricum</name>
    <dbReference type="NCBI Taxonomy" id="472368"/>
    <lineage>
        <taxon>Eukaryota</taxon>
        <taxon>Viridiplantae</taxon>
        <taxon>Streptophyta</taxon>
        <taxon>Embryophyta</taxon>
        <taxon>Tracheophyta</taxon>
        <taxon>Spermatophyta</taxon>
        <taxon>Magnoliopsida</taxon>
        <taxon>eudicotyledons</taxon>
        <taxon>Gunneridae</taxon>
        <taxon>Pentapetalae</taxon>
        <taxon>asterids</taxon>
        <taxon>lamiids</taxon>
        <taxon>Lamiales</taxon>
        <taxon>Gesneriaceae</taxon>
        <taxon>Didymocarpoideae</taxon>
        <taxon>Trichosporeae</taxon>
        <taxon>Loxocarpinae</taxon>
        <taxon>Dorcoceras</taxon>
    </lineage>
</organism>
<gene>
    <name evidence="1" type="ORF">F511_22354</name>
</gene>
<proteinExistence type="predicted"/>
<evidence type="ECO:0000313" key="2">
    <source>
        <dbReference type="Proteomes" id="UP000250235"/>
    </source>
</evidence>
<dbReference type="AlphaFoldDB" id="A0A2Z7DG47"/>
<name>A0A2Z7DG47_9LAMI</name>